<keyword evidence="2" id="KW-1185">Reference proteome</keyword>
<dbReference type="KEGG" id="rsz:130499860"/>
<dbReference type="PANTHER" id="PTHR33527:SF45">
    <property type="entry name" value="RRM DOMAIN-CONTAINING PROTEIN"/>
    <property type="match status" value="1"/>
</dbReference>
<dbReference type="RefSeq" id="XP_056850281.1">
    <property type="nucleotide sequence ID" value="XM_056994301.1"/>
</dbReference>
<dbReference type="PANTHER" id="PTHR33527">
    <property type="entry name" value="OS07G0274300 PROTEIN"/>
    <property type="match status" value="1"/>
</dbReference>
<evidence type="ECO:0000313" key="4">
    <source>
        <dbReference type="RefSeq" id="XP_056850281.1"/>
    </source>
</evidence>
<evidence type="ECO:0000256" key="1">
    <source>
        <dbReference type="SAM" id="MobiDB-lite"/>
    </source>
</evidence>
<dbReference type="KEGG" id="rsz:108827524"/>
<reference evidence="2" key="1">
    <citation type="journal article" date="2019" name="Database">
        <title>The radish genome database (RadishGD): an integrated information resource for radish genomics.</title>
        <authorList>
            <person name="Yu H.J."/>
            <person name="Baek S."/>
            <person name="Lee Y.J."/>
            <person name="Cho A."/>
            <person name="Mun J.H."/>
        </authorList>
    </citation>
    <scope>NUCLEOTIDE SEQUENCE [LARGE SCALE GENOMIC DNA]</scope>
    <source>
        <strain evidence="2">cv. WK10039</strain>
    </source>
</reference>
<accession>A0A6J0L8J1</accession>
<dbReference type="SUPFAM" id="SSF54928">
    <property type="entry name" value="RNA-binding domain, RBD"/>
    <property type="match status" value="1"/>
</dbReference>
<reference evidence="3 4" key="2">
    <citation type="submission" date="2025-04" db="UniProtKB">
        <authorList>
            <consortium name="RefSeq"/>
        </authorList>
    </citation>
    <scope>IDENTIFICATION</scope>
    <source>
        <tissue evidence="3 4">Leaf</tissue>
    </source>
</reference>
<dbReference type="RefSeq" id="XP_018456437.1">
    <property type="nucleotide sequence ID" value="XM_018600935.2"/>
</dbReference>
<evidence type="ECO:0000313" key="2">
    <source>
        <dbReference type="Proteomes" id="UP000504610"/>
    </source>
</evidence>
<organism evidence="2 3">
    <name type="scientific">Raphanus sativus</name>
    <name type="common">Radish</name>
    <name type="synonym">Raphanus raphanistrum var. sativus</name>
    <dbReference type="NCBI Taxonomy" id="3726"/>
    <lineage>
        <taxon>Eukaryota</taxon>
        <taxon>Viridiplantae</taxon>
        <taxon>Streptophyta</taxon>
        <taxon>Embryophyta</taxon>
        <taxon>Tracheophyta</taxon>
        <taxon>Spermatophyta</taxon>
        <taxon>Magnoliopsida</taxon>
        <taxon>eudicotyledons</taxon>
        <taxon>Gunneridae</taxon>
        <taxon>Pentapetalae</taxon>
        <taxon>rosids</taxon>
        <taxon>malvids</taxon>
        <taxon>Brassicales</taxon>
        <taxon>Brassicaceae</taxon>
        <taxon>Brassiceae</taxon>
        <taxon>Raphanus</taxon>
    </lineage>
</organism>
<sequence>MYELYAKARDFKPDPVYTDQHCLYFTFSNGLPLTETQIKNFFNRDYSPYVADVFVFRRKGGRGQPLFGKVVFKNTDSPDKIMQNRGKAFFYVEGRPLWCRRWVSKKKETTASASDSLRDGGSHHGGD</sequence>
<dbReference type="InterPro" id="IPR035979">
    <property type="entry name" value="RBD_domain_sf"/>
</dbReference>
<dbReference type="GO" id="GO:0003676">
    <property type="term" value="F:nucleic acid binding"/>
    <property type="evidence" value="ECO:0007669"/>
    <property type="project" value="InterPro"/>
</dbReference>
<dbReference type="GeneID" id="108827524"/>
<dbReference type="OrthoDB" id="1882251at2759"/>
<dbReference type="AlphaFoldDB" id="A0A6J0L8J1"/>
<gene>
    <name evidence="3" type="primary">LOC108827524</name>
    <name evidence="4" type="synonym">LOC130499860</name>
</gene>
<name>A0A6J0L8J1_RAPSA</name>
<dbReference type="Proteomes" id="UP000504610">
    <property type="component" value="Chromosome 9"/>
</dbReference>
<protein>
    <submittedName>
        <fullName evidence="3">Uncharacterized protein LOC108827524</fullName>
    </submittedName>
    <submittedName>
        <fullName evidence="4">Uncharacterized protein LOC130499860</fullName>
    </submittedName>
</protein>
<evidence type="ECO:0000313" key="3">
    <source>
        <dbReference type="RefSeq" id="XP_018456437.1"/>
    </source>
</evidence>
<feature type="region of interest" description="Disordered" evidence="1">
    <location>
        <begin position="106"/>
        <end position="127"/>
    </location>
</feature>
<proteinExistence type="predicted"/>
<feature type="compositionally biased region" description="Basic and acidic residues" evidence="1">
    <location>
        <begin position="116"/>
        <end position="127"/>
    </location>
</feature>